<organism evidence="1 2">
    <name type="scientific">Chryseobacterium urinae</name>
    <dbReference type="NCBI Taxonomy" id="3058400"/>
    <lineage>
        <taxon>Bacteria</taxon>
        <taxon>Pseudomonadati</taxon>
        <taxon>Bacteroidota</taxon>
        <taxon>Flavobacteriia</taxon>
        <taxon>Flavobacteriales</taxon>
        <taxon>Weeksellaceae</taxon>
        <taxon>Chryseobacterium group</taxon>
        <taxon>Chryseobacterium</taxon>
    </lineage>
</organism>
<accession>A0ABT8U731</accession>
<dbReference type="EMBL" id="JAULSJ010000040">
    <property type="protein sequence ID" value="MDO3426881.1"/>
    <property type="molecule type" value="Genomic_DNA"/>
</dbReference>
<reference evidence="1" key="1">
    <citation type="submission" date="2023-07" db="EMBL/GenBank/DDBJ databases">
        <title>AMR profile of multidrug- resistance Chryseobacterium gambrini related strain.</title>
        <authorList>
            <person name="Kirdat K."/>
            <person name="Bhatt A."/>
            <person name="Kuyare S."/>
            <person name="Yadav A."/>
        </authorList>
    </citation>
    <scope>NUCLEOTIDE SEQUENCE</scope>
    <source>
        <strain evidence="1">APV-1</strain>
    </source>
</reference>
<gene>
    <name evidence="1" type="ORF">QWT87_18545</name>
</gene>
<name>A0ABT8U731_9FLAO</name>
<comment type="caution">
    <text evidence="1">The sequence shown here is derived from an EMBL/GenBank/DDBJ whole genome shotgun (WGS) entry which is preliminary data.</text>
</comment>
<dbReference type="RefSeq" id="WP_302717952.1">
    <property type="nucleotide sequence ID" value="NZ_JAULSJ010000040.1"/>
</dbReference>
<protein>
    <submittedName>
        <fullName evidence="1">Uncharacterized protein</fullName>
    </submittedName>
</protein>
<sequence>MYCNKPMKRKTLAFVFLILSFMMFGQEINSSRFETIVKALKINRSQIRTEFYAEKKMPNEKDSYIVVLPILDGQEDEGMYTVRNYILITDEKGNIKNKYYDPEEITSDAVGLSGITIDTGLYTVSKDIRAFGIRVSFRGQSQPNPYSTEELSLFYRENGSLKKILNRFEVYSYGGEWDTRCNGAFHEITSTIDLDKKTTANFTDLIIKTQNINRKTKLIKGDCKDFETSKTTYKTLKFSNGKYQ</sequence>
<evidence type="ECO:0000313" key="2">
    <source>
        <dbReference type="Proteomes" id="UP001168128"/>
    </source>
</evidence>
<proteinExistence type="predicted"/>
<evidence type="ECO:0000313" key="1">
    <source>
        <dbReference type="EMBL" id="MDO3426881.1"/>
    </source>
</evidence>
<dbReference type="Proteomes" id="UP001168128">
    <property type="component" value="Unassembled WGS sequence"/>
</dbReference>
<keyword evidence="2" id="KW-1185">Reference proteome</keyword>